<keyword evidence="3" id="KW-1185">Reference proteome</keyword>
<evidence type="ECO:0000313" key="3">
    <source>
        <dbReference type="Proteomes" id="UP000216189"/>
    </source>
</evidence>
<reference evidence="2 3" key="1">
    <citation type="submission" date="2017-08" db="EMBL/GenBank/DDBJ databases">
        <title>Comparative genomics of non-oral Prevotella species.</title>
        <authorList>
            <person name="Accetto T."/>
            <person name="Nograsek B."/>
            <person name="Avgustin G."/>
        </authorList>
    </citation>
    <scope>NUCLEOTIDE SEQUENCE [LARGE SCALE GENOMIC DNA]</scope>
    <source>
        <strain evidence="2 3">TC1-1</strain>
    </source>
</reference>
<accession>A0ABX4EH98</accession>
<keyword evidence="1" id="KW-0732">Signal</keyword>
<proteinExistence type="predicted"/>
<dbReference type="EMBL" id="NPJF01000030">
    <property type="protein sequence ID" value="OYP55308.1"/>
    <property type="molecule type" value="Genomic_DNA"/>
</dbReference>
<sequence>MKKIILFLLMLLVISPCQATGINVKREATTSKGSMRMPSATQVAADYEDRVVTVGISRYTGNVQVYVYDANGIVVGYTVSSISGSGTVTLDTSNLPQGDYTLCIILDNATYSGEFLI</sequence>
<dbReference type="Proteomes" id="UP000216189">
    <property type="component" value="Unassembled WGS sequence"/>
</dbReference>
<feature type="signal peptide" evidence="1">
    <location>
        <begin position="1"/>
        <end position="19"/>
    </location>
</feature>
<dbReference type="InterPro" id="IPR026444">
    <property type="entry name" value="Secre_tail"/>
</dbReference>
<dbReference type="Gene3D" id="2.60.40.3080">
    <property type="match status" value="1"/>
</dbReference>
<gene>
    <name evidence="2" type="ORF">CIK91_07275</name>
</gene>
<feature type="chain" id="PRO_5047544949" evidence="1">
    <location>
        <begin position="20"/>
        <end position="117"/>
    </location>
</feature>
<dbReference type="Pfam" id="PF11589">
    <property type="entry name" value="DUF3244"/>
    <property type="match status" value="1"/>
</dbReference>
<dbReference type="NCBIfam" id="TIGR04183">
    <property type="entry name" value="Por_Secre_tail"/>
    <property type="match status" value="1"/>
</dbReference>
<dbReference type="InterPro" id="IPR021638">
    <property type="entry name" value="DUF3244"/>
</dbReference>
<protein>
    <submittedName>
        <fullName evidence="2">T9SS C-terminal target domain-containing protein</fullName>
    </submittedName>
</protein>
<name>A0ABX4EH98_SEGBR</name>
<comment type="caution">
    <text evidence="2">The sequence shown here is derived from an EMBL/GenBank/DDBJ whole genome shotgun (WGS) entry which is preliminary data.</text>
</comment>
<evidence type="ECO:0000313" key="2">
    <source>
        <dbReference type="EMBL" id="OYP55308.1"/>
    </source>
</evidence>
<organism evidence="2 3">
    <name type="scientific">Segatella bryantii</name>
    <name type="common">Prevotella bryantii</name>
    <dbReference type="NCBI Taxonomy" id="77095"/>
    <lineage>
        <taxon>Bacteria</taxon>
        <taxon>Pseudomonadati</taxon>
        <taxon>Bacteroidota</taxon>
        <taxon>Bacteroidia</taxon>
        <taxon>Bacteroidales</taxon>
        <taxon>Prevotellaceae</taxon>
        <taxon>Segatella</taxon>
    </lineage>
</organism>
<evidence type="ECO:0000256" key="1">
    <source>
        <dbReference type="SAM" id="SignalP"/>
    </source>
</evidence>